<comment type="caution">
    <text evidence="2">The sequence shown here is derived from an EMBL/GenBank/DDBJ whole genome shotgun (WGS) entry which is preliminary data.</text>
</comment>
<dbReference type="InterPro" id="IPR015590">
    <property type="entry name" value="Aldehyde_DH_dom"/>
</dbReference>
<dbReference type="GO" id="GO:0016491">
    <property type="term" value="F:oxidoreductase activity"/>
    <property type="evidence" value="ECO:0007669"/>
    <property type="project" value="InterPro"/>
</dbReference>
<protein>
    <recommendedName>
        <fullName evidence="1">Aldehyde dehydrogenase domain-containing protein</fullName>
    </recommendedName>
</protein>
<gene>
    <name evidence="2" type="ORF">PHLCEN_2v1586</name>
</gene>
<dbReference type="InterPro" id="IPR016162">
    <property type="entry name" value="Ald_DH_N"/>
</dbReference>
<name>A0A2R6RZH3_9APHY</name>
<keyword evidence="3" id="KW-1185">Reference proteome</keyword>
<feature type="domain" description="Aldehyde dehydrogenase" evidence="1">
    <location>
        <begin position="16"/>
        <end position="91"/>
    </location>
</feature>
<dbReference type="Gene3D" id="3.40.605.10">
    <property type="entry name" value="Aldehyde Dehydrogenase, Chain A, domain 1"/>
    <property type="match status" value="1"/>
</dbReference>
<dbReference type="STRING" id="98765.A0A2R6RZH3"/>
<dbReference type="AlphaFoldDB" id="A0A2R6RZH3"/>
<evidence type="ECO:0000313" key="2">
    <source>
        <dbReference type="EMBL" id="PSS35431.1"/>
    </source>
</evidence>
<proteinExistence type="predicted"/>
<evidence type="ECO:0000313" key="3">
    <source>
        <dbReference type="Proteomes" id="UP000186601"/>
    </source>
</evidence>
<dbReference type="InterPro" id="IPR016161">
    <property type="entry name" value="Ald_DH/histidinol_DH"/>
</dbReference>
<organism evidence="2 3">
    <name type="scientific">Hermanssonia centrifuga</name>
    <dbReference type="NCBI Taxonomy" id="98765"/>
    <lineage>
        <taxon>Eukaryota</taxon>
        <taxon>Fungi</taxon>
        <taxon>Dikarya</taxon>
        <taxon>Basidiomycota</taxon>
        <taxon>Agaricomycotina</taxon>
        <taxon>Agaricomycetes</taxon>
        <taxon>Polyporales</taxon>
        <taxon>Meruliaceae</taxon>
        <taxon>Hermanssonia</taxon>
    </lineage>
</organism>
<reference evidence="2 3" key="1">
    <citation type="submission" date="2018-02" db="EMBL/GenBank/DDBJ databases">
        <title>Genome sequence of the basidiomycete white-rot fungus Phlebia centrifuga.</title>
        <authorList>
            <person name="Granchi Z."/>
            <person name="Peng M."/>
            <person name="de Vries R.P."/>
            <person name="Hilden K."/>
            <person name="Makela M.R."/>
            <person name="Grigoriev I."/>
            <person name="Riley R."/>
        </authorList>
    </citation>
    <scope>NUCLEOTIDE SEQUENCE [LARGE SCALE GENOMIC DNA]</scope>
    <source>
        <strain evidence="2 3">FBCC195</strain>
    </source>
</reference>
<dbReference type="OrthoDB" id="310895at2759"/>
<sequence length="95" mass="10777">MSLSHYMYRPKRRLQARTGSTASSYDVRTTITTAQDTFQSGVWSKAPALQRSAVLSTLARIVQENVDAFAELESKQTGRTIREMKAQLSRLPEWL</sequence>
<dbReference type="Proteomes" id="UP000186601">
    <property type="component" value="Unassembled WGS sequence"/>
</dbReference>
<dbReference type="SUPFAM" id="SSF53720">
    <property type="entry name" value="ALDH-like"/>
    <property type="match status" value="1"/>
</dbReference>
<evidence type="ECO:0000259" key="1">
    <source>
        <dbReference type="Pfam" id="PF00171"/>
    </source>
</evidence>
<accession>A0A2R6RZH3</accession>
<dbReference type="EMBL" id="MLYV02000126">
    <property type="protein sequence ID" value="PSS35431.1"/>
    <property type="molecule type" value="Genomic_DNA"/>
</dbReference>
<dbReference type="Pfam" id="PF00171">
    <property type="entry name" value="Aldedh"/>
    <property type="match status" value="1"/>
</dbReference>